<organism evidence="6 7">
    <name type="scientific">Neolecta irregularis (strain DAH-3)</name>
    <dbReference type="NCBI Taxonomy" id="1198029"/>
    <lineage>
        <taxon>Eukaryota</taxon>
        <taxon>Fungi</taxon>
        <taxon>Dikarya</taxon>
        <taxon>Ascomycota</taxon>
        <taxon>Taphrinomycotina</taxon>
        <taxon>Neolectales</taxon>
        <taxon>Neolectaceae</taxon>
        <taxon>Neolecta</taxon>
    </lineage>
</organism>
<feature type="compositionally biased region" description="Gly residues" evidence="5">
    <location>
        <begin position="104"/>
        <end position="113"/>
    </location>
</feature>
<dbReference type="Proteomes" id="UP000186594">
    <property type="component" value="Unassembled WGS sequence"/>
</dbReference>
<dbReference type="AlphaFoldDB" id="A0A1U7LUT3"/>
<dbReference type="PANTHER" id="PTHR13408:SF0">
    <property type="entry name" value="DNA-DIRECTED RNA POLYMERASE III SUBUNIT RPC4"/>
    <property type="match status" value="1"/>
</dbReference>
<feature type="compositionally biased region" description="Low complexity" evidence="5">
    <location>
        <begin position="85"/>
        <end position="98"/>
    </location>
</feature>
<reference evidence="6 7" key="1">
    <citation type="submission" date="2016-04" db="EMBL/GenBank/DDBJ databases">
        <title>Evolutionary innovation and constraint leading to complex multicellularity in the Ascomycota.</title>
        <authorList>
            <person name="Cisse O."/>
            <person name="Nguyen A."/>
            <person name="Hewitt D.A."/>
            <person name="Jedd G."/>
            <person name="Stajich J.E."/>
        </authorList>
    </citation>
    <scope>NUCLEOTIDE SEQUENCE [LARGE SCALE GENOMIC DNA]</scope>
    <source>
        <strain evidence="6 7">DAH-3</strain>
    </source>
</reference>
<keyword evidence="2 6" id="KW-0240">DNA-directed RNA polymerase</keyword>
<dbReference type="OrthoDB" id="5836119at2759"/>
<comment type="caution">
    <text evidence="6">The sequence shown here is derived from an EMBL/GenBank/DDBJ whole genome shotgun (WGS) entry which is preliminary data.</text>
</comment>
<dbReference type="PANTHER" id="PTHR13408">
    <property type="entry name" value="DNA-DIRECTED RNA POLYMERASE III"/>
    <property type="match status" value="1"/>
</dbReference>
<evidence type="ECO:0000256" key="4">
    <source>
        <dbReference type="ARBA" id="ARBA00023242"/>
    </source>
</evidence>
<dbReference type="InterPro" id="IPR007811">
    <property type="entry name" value="RPC4"/>
</dbReference>
<protein>
    <submittedName>
        <fullName evidence="6">DNA-directed RNA polymerase III subunit rpc4</fullName>
    </submittedName>
</protein>
<keyword evidence="3" id="KW-0804">Transcription</keyword>
<dbReference type="GO" id="GO:0042797">
    <property type="term" value="P:tRNA transcription by RNA polymerase III"/>
    <property type="evidence" value="ECO:0007669"/>
    <property type="project" value="TreeGrafter"/>
</dbReference>
<keyword evidence="7" id="KW-1185">Reference proteome</keyword>
<evidence type="ECO:0000313" key="7">
    <source>
        <dbReference type="Proteomes" id="UP000186594"/>
    </source>
</evidence>
<evidence type="ECO:0000256" key="2">
    <source>
        <dbReference type="ARBA" id="ARBA00022478"/>
    </source>
</evidence>
<proteinExistence type="predicted"/>
<dbReference type="GO" id="GO:0003677">
    <property type="term" value="F:DNA binding"/>
    <property type="evidence" value="ECO:0007669"/>
    <property type="project" value="InterPro"/>
</dbReference>
<dbReference type="EMBL" id="LXFE01000188">
    <property type="protein sequence ID" value="OLL26404.1"/>
    <property type="molecule type" value="Genomic_DNA"/>
</dbReference>
<evidence type="ECO:0000256" key="1">
    <source>
        <dbReference type="ARBA" id="ARBA00004123"/>
    </source>
</evidence>
<dbReference type="GO" id="GO:0005666">
    <property type="term" value="C:RNA polymerase III complex"/>
    <property type="evidence" value="ECO:0007669"/>
    <property type="project" value="InterPro"/>
</dbReference>
<feature type="compositionally biased region" description="Acidic residues" evidence="5">
    <location>
        <begin position="134"/>
        <end position="146"/>
    </location>
</feature>
<dbReference type="Pfam" id="PF05132">
    <property type="entry name" value="RNA_pol_Rpc4"/>
    <property type="match status" value="1"/>
</dbReference>
<feature type="region of interest" description="Disordered" evidence="5">
    <location>
        <begin position="1"/>
        <end position="146"/>
    </location>
</feature>
<comment type="subcellular location">
    <subcellularLocation>
        <location evidence="1">Nucleus</location>
    </subcellularLocation>
</comment>
<accession>A0A1U7LUT3</accession>
<evidence type="ECO:0000313" key="6">
    <source>
        <dbReference type="EMBL" id="OLL26404.1"/>
    </source>
</evidence>
<sequence length="369" mass="40330">MSEQSSNVPVTEGRLESIMPPRTTPAPPNIGGSKMKFAPKAIPRKRREGTSLLDTNKNESDTSVPKVRPLPKPRTRPEPAPLTASGPLSMGPSGPSKGARLFPGGSGGVGGASGYSNQRLYHPSAAPIKKSENDHEEEEEEEDAVEDGIERMNLSNFGGMLADPMAPVFAERLEKPDRQAGLEIQDTACKWKKEPAQATFTETMVKHEPTDLEMTDINVCEKSRKSSKKITKERVMTVEEKEEEERIDHGMRILAAEFGDRMVTDEGIEVGGESEGKLFFFQLPPVMPAFDLLDPSIAKMEQGAVTTKSLDSGKISIPSNSKMYAWPPPDGIVGQLRVHRSGKTSIRWGGVDLQNLLLLTQTQTKRLGV</sequence>
<keyword evidence="4" id="KW-0539">Nucleus</keyword>
<gene>
    <name evidence="6" type="ORF">NEOLI_001539</name>
</gene>
<evidence type="ECO:0000256" key="5">
    <source>
        <dbReference type="SAM" id="MobiDB-lite"/>
    </source>
</evidence>
<evidence type="ECO:0000256" key="3">
    <source>
        <dbReference type="ARBA" id="ARBA00023163"/>
    </source>
</evidence>
<name>A0A1U7LUT3_NEOID</name>